<dbReference type="Pfam" id="PF00135">
    <property type="entry name" value="COesterase"/>
    <property type="match status" value="1"/>
</dbReference>
<dbReference type="Proteomes" id="UP000823941">
    <property type="component" value="Chromosome 25"/>
</dbReference>
<gene>
    <name evidence="4" type="ORF">JYU34_018434</name>
</gene>
<evidence type="ECO:0000259" key="3">
    <source>
        <dbReference type="Pfam" id="PF00135"/>
    </source>
</evidence>
<dbReference type="EMBL" id="JAHIBW010000025">
    <property type="protein sequence ID" value="KAG7297717.1"/>
    <property type="molecule type" value="Genomic_DNA"/>
</dbReference>
<dbReference type="PANTHER" id="PTHR11559">
    <property type="entry name" value="CARBOXYLESTERASE"/>
    <property type="match status" value="1"/>
</dbReference>
<evidence type="ECO:0000313" key="4">
    <source>
        <dbReference type="EMBL" id="KAG7297717.1"/>
    </source>
</evidence>
<comment type="caution">
    <text evidence="4">The sequence shown here is derived from an EMBL/GenBank/DDBJ whole genome shotgun (WGS) entry which is preliminary data.</text>
</comment>
<keyword evidence="2" id="KW-0732">Signal</keyword>
<proteinExistence type="predicted"/>
<dbReference type="Gene3D" id="3.40.50.1820">
    <property type="entry name" value="alpha/beta hydrolase"/>
    <property type="match status" value="1"/>
</dbReference>
<name>A0ABQ7PXK0_PLUXY</name>
<dbReference type="InterPro" id="IPR050309">
    <property type="entry name" value="Type-B_Carboxylest/Lipase"/>
</dbReference>
<reference evidence="4 5" key="1">
    <citation type="submission" date="2021-06" db="EMBL/GenBank/DDBJ databases">
        <title>A haploid diamondback moth (Plutella xylostella L.) genome assembly resolves 31 chromosomes and identifies a diamide resistance mutation.</title>
        <authorList>
            <person name="Ward C.M."/>
            <person name="Perry K.D."/>
            <person name="Baker G."/>
            <person name="Powis K."/>
            <person name="Heckel D.G."/>
            <person name="Baxter S.W."/>
        </authorList>
    </citation>
    <scope>NUCLEOTIDE SEQUENCE [LARGE SCALE GENOMIC DNA]</scope>
    <source>
        <strain evidence="4 5">LV</strain>
        <tissue evidence="4">Single pupa</tissue>
    </source>
</reference>
<keyword evidence="1" id="KW-0325">Glycoprotein</keyword>
<feature type="domain" description="Carboxylesterase type B" evidence="3">
    <location>
        <begin position="28"/>
        <end position="438"/>
    </location>
</feature>
<evidence type="ECO:0000313" key="5">
    <source>
        <dbReference type="Proteomes" id="UP000823941"/>
    </source>
</evidence>
<accession>A0ABQ7PXK0</accession>
<protein>
    <recommendedName>
        <fullName evidence="3">Carboxylesterase type B domain-containing protein</fullName>
    </recommendedName>
</protein>
<dbReference type="InterPro" id="IPR002018">
    <property type="entry name" value="CarbesteraseB"/>
</dbReference>
<dbReference type="SUPFAM" id="SSF53474">
    <property type="entry name" value="alpha/beta-Hydrolases"/>
    <property type="match status" value="1"/>
</dbReference>
<organism evidence="4 5">
    <name type="scientific">Plutella xylostella</name>
    <name type="common">Diamondback moth</name>
    <name type="synonym">Plutella maculipennis</name>
    <dbReference type="NCBI Taxonomy" id="51655"/>
    <lineage>
        <taxon>Eukaryota</taxon>
        <taxon>Metazoa</taxon>
        <taxon>Ecdysozoa</taxon>
        <taxon>Arthropoda</taxon>
        <taxon>Hexapoda</taxon>
        <taxon>Insecta</taxon>
        <taxon>Pterygota</taxon>
        <taxon>Neoptera</taxon>
        <taxon>Endopterygota</taxon>
        <taxon>Lepidoptera</taxon>
        <taxon>Glossata</taxon>
        <taxon>Ditrysia</taxon>
        <taxon>Yponomeutoidea</taxon>
        <taxon>Plutellidae</taxon>
        <taxon>Plutella</taxon>
    </lineage>
</organism>
<dbReference type="InterPro" id="IPR029058">
    <property type="entry name" value="AB_hydrolase_fold"/>
</dbReference>
<keyword evidence="5" id="KW-1185">Reference proteome</keyword>
<sequence>MILAVCVLVSCAELAGAARGAGVRRRSRDVSTTQGLVRGYWHPEPPHYQFLGIPYAAPPTGEDRFKAPQAPPSWDGIFEATHRVACPQDVSPDQSRDRSTPRVDENCLVLNIFAPDVEGTLPVVVHLHDGGFSSGWGSLEAPARLLRQGVVVVTLNYRLGALGFLCVGAAGAGAGAGNAGLKDQVAALYWLQRNILLFRGDPDDVTLHGTGAGAAAAQLLLLAPATAALYHKAILESGTALSPLSLAYNPVATAVEVAASLGFEGGKSMAELMEFYQAIPYRELLNYSKSFRPCIEDSLYLYSLIENDPREALLSSPIVDVPVLFLHTNQEVLSLVHEVPQEWFEKPDPYVNELLPGNLEIENEDTLYKVLETAIEIYFTKKPDSRYVQQYVNLYSDTYIVYPLVKSALLHAARSSHLVYLMQFSYEGNLSNHKMPLIWQPVQVSMDIDGSKVIAATQSLVVDANMKLALQTPYAKLEFWEKIYRVFYKKHISLADDAGKT</sequence>
<feature type="signal peptide" evidence="2">
    <location>
        <begin position="1"/>
        <end position="17"/>
    </location>
</feature>
<evidence type="ECO:0000256" key="1">
    <source>
        <dbReference type="ARBA" id="ARBA00023180"/>
    </source>
</evidence>
<evidence type="ECO:0000256" key="2">
    <source>
        <dbReference type="SAM" id="SignalP"/>
    </source>
</evidence>
<feature type="chain" id="PRO_5046659314" description="Carboxylesterase type B domain-containing protein" evidence="2">
    <location>
        <begin position="18"/>
        <end position="501"/>
    </location>
</feature>